<proteinExistence type="predicted"/>
<dbReference type="EMBL" id="JAMKPW020000038">
    <property type="protein sequence ID" value="KAK8200654.1"/>
    <property type="molecule type" value="Genomic_DNA"/>
</dbReference>
<organism evidence="1 2">
    <name type="scientific">Zalaria obscura</name>
    <dbReference type="NCBI Taxonomy" id="2024903"/>
    <lineage>
        <taxon>Eukaryota</taxon>
        <taxon>Fungi</taxon>
        <taxon>Dikarya</taxon>
        <taxon>Ascomycota</taxon>
        <taxon>Pezizomycotina</taxon>
        <taxon>Dothideomycetes</taxon>
        <taxon>Dothideomycetidae</taxon>
        <taxon>Dothideales</taxon>
        <taxon>Zalariaceae</taxon>
        <taxon>Zalaria</taxon>
    </lineage>
</organism>
<evidence type="ECO:0000313" key="1">
    <source>
        <dbReference type="EMBL" id="KAK8200654.1"/>
    </source>
</evidence>
<reference evidence="1" key="1">
    <citation type="submission" date="2024-02" db="EMBL/GenBank/DDBJ databases">
        <title>Metagenome Assembled Genome of Zalaria obscura JY119.</title>
        <authorList>
            <person name="Vighnesh L."/>
            <person name="Jagadeeshwari U."/>
            <person name="Venkata Ramana C."/>
            <person name="Sasikala C."/>
        </authorList>
    </citation>
    <scope>NUCLEOTIDE SEQUENCE</scope>
    <source>
        <strain evidence="1">JY119</strain>
    </source>
</reference>
<keyword evidence="2" id="KW-1185">Reference proteome</keyword>
<sequence>MSGKRKRESLDDPSDVQRYRSSPGANPNDFEAHYLQNTEDEHFAQALAQHNAGADHSSHDVHSGHDAGSTNGQSASDTATAALQHYSMTVPQPTADTFLAQNPTEPEGRPSSSSFDLGTPSHTTQQAQMYGLDLDLKGDQNVQPQPSEGSPNATPAGPGGYKPPVGSDEWHKVRRDNHKEVERRRRETINEGINELSKIVPGCEKNKGSILARAVQFITQLKENESQNIEKWTLEKLLTEQAIAELSSSCDKLKVQVARAYKDLNAWKQLAARTGAGEPTEEDRRKAEEADEDLPDTTHLLLYNTALVLLSLADHLRPPTIPGPLAHSIADLAFRYSALALAFLILFPPTMFATREWLWGFFDLVLHLHRMEVLGEEVLAATGRRLFGGRFREVAEWVVTTLTTMWLLYYADILQSSRPQRSLAKAVKHSSLFASLLVALSTSRGVPDQVTLAEETLRVAQNILLYYLSELATTLFPESLVVSLLSTCCGEVLIFVACLHTRMAMDSRAQAPPPYTQNEQHVRPRRRRAENLVLH</sequence>
<protein>
    <submittedName>
        <fullName evidence="1">Basic helix-loop-helix protein</fullName>
    </submittedName>
</protein>
<name>A0ACC3S8E9_9PEZI</name>
<dbReference type="Proteomes" id="UP001320706">
    <property type="component" value="Unassembled WGS sequence"/>
</dbReference>
<comment type="caution">
    <text evidence="1">The sequence shown here is derived from an EMBL/GenBank/DDBJ whole genome shotgun (WGS) entry which is preliminary data.</text>
</comment>
<accession>A0ACC3S8E9</accession>
<evidence type="ECO:0000313" key="2">
    <source>
        <dbReference type="Proteomes" id="UP001320706"/>
    </source>
</evidence>
<gene>
    <name evidence="1" type="primary">CBF1</name>
    <name evidence="1" type="ORF">M8818_005969</name>
</gene>